<dbReference type="EMBL" id="JPJQ01000054">
    <property type="protein sequence ID" value="KGQ59723.1"/>
    <property type="molecule type" value="Genomic_DNA"/>
</dbReference>
<sequence>MNTFTDVPYPYTDDDDLYWEDTGLGTSVGHLDVGKLNIDWQFSLSNVNDLKHLPPITVEPTLARTKLVNYLGTLVAVPEETTRLCYDSQESAVIAYENGVPLGRVANITVHGKIADNELLTMEV</sequence>
<dbReference type="AlphaFoldDB" id="A0A0A2ZRN3"/>
<comment type="caution">
    <text evidence="1">The sequence shown here is derived from an EMBL/GenBank/DDBJ whole genome shotgun (WGS) entry which is preliminary data.</text>
</comment>
<name>A0A0A2ZRN3_9PAST</name>
<protein>
    <submittedName>
        <fullName evidence="1">Uncharacterized protein</fullName>
    </submittedName>
</protein>
<organism evidence="1 2">
    <name type="scientific">Gallibacterium anatis 4895</name>
    <dbReference type="NCBI Taxonomy" id="1396510"/>
    <lineage>
        <taxon>Bacteria</taxon>
        <taxon>Pseudomonadati</taxon>
        <taxon>Pseudomonadota</taxon>
        <taxon>Gammaproteobacteria</taxon>
        <taxon>Pasteurellales</taxon>
        <taxon>Pasteurellaceae</taxon>
        <taxon>Gallibacterium</taxon>
    </lineage>
</organism>
<accession>A0A0A2ZRN3</accession>
<reference evidence="1 2" key="1">
    <citation type="submission" date="2014-07" db="EMBL/GenBank/DDBJ databases">
        <title>Chaperone-usher fimbriae in a diverse selection of Gallibacterium genomes.</title>
        <authorList>
            <person name="Kudirkiene E."/>
            <person name="Bager R.J."/>
            <person name="Johnson T.J."/>
            <person name="Bojesen A.M."/>
        </authorList>
    </citation>
    <scope>NUCLEOTIDE SEQUENCE [LARGE SCALE GENOMIC DNA]</scope>
    <source>
        <strain evidence="1 2">4895</strain>
    </source>
</reference>
<gene>
    <name evidence="1" type="ORF">IO48_10880</name>
</gene>
<evidence type="ECO:0000313" key="2">
    <source>
        <dbReference type="Proteomes" id="UP000030554"/>
    </source>
</evidence>
<dbReference type="RefSeq" id="WP_039164496.1">
    <property type="nucleotide sequence ID" value="NZ_JPJQ01000054.1"/>
</dbReference>
<dbReference type="Proteomes" id="UP000030554">
    <property type="component" value="Unassembled WGS sequence"/>
</dbReference>
<proteinExistence type="predicted"/>
<evidence type="ECO:0000313" key="1">
    <source>
        <dbReference type="EMBL" id="KGQ59723.1"/>
    </source>
</evidence>